<sequence>MCTVQLLVIANFAFNSIAFCPLFDPWLLGYSVHLAFQMNLAFTQSIQHLFHACKTSCREIQHVRFKSNSPRASTRTDGSTFEAIYATERWQQDMCTQRHTKQRTNTYVRHMSVDPRQQPVCSSSSITLGCPIYAV</sequence>
<accession>A0A4Y7QD74</accession>
<dbReference type="VEuPathDB" id="FungiDB:BD410DRAFT_636892"/>
<keyword evidence="2" id="KW-1185">Reference proteome</keyword>
<protein>
    <submittedName>
        <fullName evidence="1">Uncharacterized protein</fullName>
    </submittedName>
</protein>
<gene>
    <name evidence="1" type="ORF">BD410DRAFT_636892</name>
</gene>
<proteinExistence type="predicted"/>
<organism evidence="1 2">
    <name type="scientific">Rickenella mellea</name>
    <dbReference type="NCBI Taxonomy" id="50990"/>
    <lineage>
        <taxon>Eukaryota</taxon>
        <taxon>Fungi</taxon>
        <taxon>Dikarya</taxon>
        <taxon>Basidiomycota</taxon>
        <taxon>Agaricomycotina</taxon>
        <taxon>Agaricomycetes</taxon>
        <taxon>Hymenochaetales</taxon>
        <taxon>Rickenellaceae</taxon>
        <taxon>Rickenella</taxon>
    </lineage>
</organism>
<dbReference type="AlphaFoldDB" id="A0A4Y7QD74"/>
<dbReference type="EMBL" id="ML170164">
    <property type="protein sequence ID" value="TDL25355.1"/>
    <property type="molecule type" value="Genomic_DNA"/>
</dbReference>
<evidence type="ECO:0000313" key="1">
    <source>
        <dbReference type="EMBL" id="TDL25355.1"/>
    </source>
</evidence>
<reference evidence="1 2" key="1">
    <citation type="submission" date="2018-06" db="EMBL/GenBank/DDBJ databases">
        <title>A transcriptomic atlas of mushroom development highlights an independent origin of complex multicellularity.</title>
        <authorList>
            <consortium name="DOE Joint Genome Institute"/>
            <person name="Krizsan K."/>
            <person name="Almasi E."/>
            <person name="Merenyi Z."/>
            <person name="Sahu N."/>
            <person name="Viragh M."/>
            <person name="Koszo T."/>
            <person name="Mondo S."/>
            <person name="Kiss B."/>
            <person name="Balint B."/>
            <person name="Kues U."/>
            <person name="Barry K."/>
            <person name="Hegedus J.C."/>
            <person name="Henrissat B."/>
            <person name="Johnson J."/>
            <person name="Lipzen A."/>
            <person name="Ohm R."/>
            <person name="Nagy I."/>
            <person name="Pangilinan J."/>
            <person name="Yan J."/>
            <person name="Xiong Y."/>
            <person name="Grigoriev I.V."/>
            <person name="Hibbett D.S."/>
            <person name="Nagy L.G."/>
        </authorList>
    </citation>
    <scope>NUCLEOTIDE SEQUENCE [LARGE SCALE GENOMIC DNA]</scope>
    <source>
        <strain evidence="1 2">SZMC22713</strain>
    </source>
</reference>
<dbReference type="Proteomes" id="UP000294933">
    <property type="component" value="Unassembled WGS sequence"/>
</dbReference>
<name>A0A4Y7QD74_9AGAM</name>
<evidence type="ECO:0000313" key="2">
    <source>
        <dbReference type="Proteomes" id="UP000294933"/>
    </source>
</evidence>